<dbReference type="GO" id="GO:0003677">
    <property type="term" value="F:DNA binding"/>
    <property type="evidence" value="ECO:0007669"/>
    <property type="project" value="UniProtKB-KW"/>
</dbReference>
<keyword evidence="3" id="KW-0804">Transcription</keyword>
<dbReference type="EMBL" id="LKLU01000024">
    <property type="protein sequence ID" value="KSU22613.1"/>
    <property type="molecule type" value="Genomic_DNA"/>
</dbReference>
<sequence length="240" mass="28055">MKNMSIGEISTLFSIPKSTIRHYIDKGLLLPIRDKESNYYVFGELEVYRVYQIITLRNIGYTVLEIKALLNKDNIIKELVEAEDKINDKILDLENILGRLKEIINSNKIYKLNEVAFVYKEERNFKIVNEEKLVLNNKNKEAIENLEQFFYIYSESSDVYERVIESSKEDKTFSLYAGNYACKSLLVESEEEIVESVKLFISDPLFKMVNIENPQILVYENINLSLVYSNALVYTIEVKI</sequence>
<evidence type="ECO:0000256" key="3">
    <source>
        <dbReference type="ARBA" id="ARBA00023163"/>
    </source>
</evidence>
<proteinExistence type="predicted"/>
<dbReference type="PANTHER" id="PTHR30204:SF94">
    <property type="entry name" value="HEAVY METAL-DEPENDENT TRANSCRIPTIONAL REGULATOR HI_0293-RELATED"/>
    <property type="match status" value="1"/>
</dbReference>
<dbReference type="GO" id="GO:0008168">
    <property type="term" value="F:methyltransferase activity"/>
    <property type="evidence" value="ECO:0007669"/>
    <property type="project" value="UniProtKB-KW"/>
</dbReference>
<keyword evidence="2" id="KW-0238">DNA-binding</keyword>
<comment type="caution">
    <text evidence="5">The sequence shown here is derived from an EMBL/GenBank/DDBJ whole genome shotgun (WGS) entry which is preliminary data.</text>
</comment>
<keyword evidence="5" id="KW-0808">Transferase</keyword>
<dbReference type="Pfam" id="PF13411">
    <property type="entry name" value="MerR_1"/>
    <property type="match status" value="1"/>
</dbReference>
<dbReference type="Gene3D" id="1.10.1660.10">
    <property type="match status" value="1"/>
</dbReference>
<evidence type="ECO:0000313" key="6">
    <source>
        <dbReference type="Proteomes" id="UP000053719"/>
    </source>
</evidence>
<name>A0A0V8E9U2_LACLL</name>
<dbReference type="PANTHER" id="PTHR30204">
    <property type="entry name" value="REDOX-CYCLING DRUG-SENSING TRANSCRIPTIONAL ACTIVATOR SOXR"/>
    <property type="match status" value="1"/>
</dbReference>
<evidence type="ECO:0000256" key="1">
    <source>
        <dbReference type="ARBA" id="ARBA00023015"/>
    </source>
</evidence>
<feature type="domain" description="HTH merR-type" evidence="4">
    <location>
        <begin position="3"/>
        <end position="72"/>
    </location>
</feature>
<dbReference type="SMART" id="SM00422">
    <property type="entry name" value="HTH_MERR"/>
    <property type="match status" value="1"/>
</dbReference>
<dbReference type="AlphaFoldDB" id="A0A0V8E9U2"/>
<reference evidence="6" key="1">
    <citation type="submission" date="2015-10" db="EMBL/GenBank/DDBJ databases">
        <title>Draft Genome Sequences of 11 Lactococcus lactis subspecies cremoris strains.</title>
        <authorList>
            <person name="Wels M."/>
            <person name="Backus L."/>
            <person name="Boekhorst J."/>
            <person name="Dijkstra A."/>
            <person name="Beerthuizen M."/>
            <person name="Kelly W."/>
            <person name="Siezen R."/>
            <person name="Bachmann H."/>
            <person name="Van Hijum S."/>
        </authorList>
    </citation>
    <scope>NUCLEOTIDE SEQUENCE [LARGE SCALE GENOMIC DNA]</scope>
    <source>
        <strain evidence="6">M20</strain>
    </source>
</reference>
<dbReference type="Proteomes" id="UP000053719">
    <property type="component" value="Unassembled WGS sequence"/>
</dbReference>
<dbReference type="InterPro" id="IPR000551">
    <property type="entry name" value="MerR-type_HTH_dom"/>
</dbReference>
<dbReference type="InterPro" id="IPR009061">
    <property type="entry name" value="DNA-bd_dom_put_sf"/>
</dbReference>
<dbReference type="SUPFAM" id="SSF46955">
    <property type="entry name" value="Putative DNA-binding domain"/>
    <property type="match status" value="1"/>
</dbReference>
<evidence type="ECO:0000256" key="2">
    <source>
        <dbReference type="ARBA" id="ARBA00023125"/>
    </source>
</evidence>
<dbReference type="GO" id="GO:0032259">
    <property type="term" value="P:methylation"/>
    <property type="evidence" value="ECO:0007669"/>
    <property type="project" value="UniProtKB-KW"/>
</dbReference>
<dbReference type="GO" id="GO:0003700">
    <property type="term" value="F:DNA-binding transcription factor activity"/>
    <property type="evidence" value="ECO:0007669"/>
    <property type="project" value="InterPro"/>
</dbReference>
<keyword evidence="5" id="KW-0489">Methyltransferase</keyword>
<dbReference type="PROSITE" id="PS50937">
    <property type="entry name" value="HTH_MERR_2"/>
    <property type="match status" value="1"/>
</dbReference>
<protein>
    <submittedName>
        <fullName evidence="5">Putative S-adenosylmethionine-dependent methyltransferase</fullName>
    </submittedName>
</protein>
<keyword evidence="1" id="KW-0805">Transcription regulation</keyword>
<evidence type="ECO:0000259" key="4">
    <source>
        <dbReference type="PROSITE" id="PS50937"/>
    </source>
</evidence>
<organism evidence="5 6">
    <name type="scientific">Lactococcus lactis subsp. lactis</name>
    <name type="common">Streptococcus lactis</name>
    <dbReference type="NCBI Taxonomy" id="1360"/>
    <lineage>
        <taxon>Bacteria</taxon>
        <taxon>Bacillati</taxon>
        <taxon>Bacillota</taxon>
        <taxon>Bacilli</taxon>
        <taxon>Lactobacillales</taxon>
        <taxon>Streptococcaceae</taxon>
        <taxon>Lactococcus</taxon>
    </lineage>
</organism>
<dbReference type="CDD" id="cd00592">
    <property type="entry name" value="HTH_MerR-like"/>
    <property type="match status" value="1"/>
</dbReference>
<evidence type="ECO:0000313" key="5">
    <source>
        <dbReference type="EMBL" id="KSU22613.1"/>
    </source>
</evidence>
<dbReference type="InterPro" id="IPR047057">
    <property type="entry name" value="MerR_fam"/>
</dbReference>
<gene>
    <name evidence="5" type="ORF">M20_0441</name>
</gene>
<dbReference type="PATRIC" id="fig|1360.114.peg.818"/>
<accession>A0A0V8E9U2</accession>